<organism evidence="2 3">
    <name type="scientific">Entomortierella chlamydospora</name>
    <dbReference type="NCBI Taxonomy" id="101097"/>
    <lineage>
        <taxon>Eukaryota</taxon>
        <taxon>Fungi</taxon>
        <taxon>Fungi incertae sedis</taxon>
        <taxon>Mucoromycota</taxon>
        <taxon>Mortierellomycotina</taxon>
        <taxon>Mortierellomycetes</taxon>
        <taxon>Mortierellales</taxon>
        <taxon>Mortierellaceae</taxon>
        <taxon>Entomortierella</taxon>
    </lineage>
</organism>
<dbReference type="EMBL" id="JAAAID010001088">
    <property type="protein sequence ID" value="KAG0011781.1"/>
    <property type="molecule type" value="Genomic_DNA"/>
</dbReference>
<feature type="region of interest" description="Disordered" evidence="1">
    <location>
        <begin position="186"/>
        <end position="210"/>
    </location>
</feature>
<sequence>MMHRARSLTINTSNACLVNKFNSLNSNSPNGGARPYTPPPPSCRLHKIYEEKLEVLGVLGHENWFDDNANPFYRHAEPELIHQTSGRTNNANTAAPAIVHSDDDSASDEPAKDSSTVGSVNIVIKTTPASVVRSRKPRLGDDNTQSTEFTGFESLESDSEPEEVIDSFWNGNEAEEMHNVFSKGYRDTQNNQMSNDKNEDNGEKMSPRTEMEYRRLSNRNRIMDRGRLMPDTTLMMSFPLCREPRYVIGAPKVRALSPYPRRTFEF</sequence>
<evidence type="ECO:0000313" key="2">
    <source>
        <dbReference type="EMBL" id="KAG0011781.1"/>
    </source>
</evidence>
<feature type="compositionally biased region" description="Basic and acidic residues" evidence="1">
    <location>
        <begin position="196"/>
        <end position="210"/>
    </location>
</feature>
<reference evidence="2" key="1">
    <citation type="journal article" date="2020" name="Fungal Divers.">
        <title>Resolving the Mortierellaceae phylogeny through synthesis of multi-gene phylogenetics and phylogenomics.</title>
        <authorList>
            <person name="Vandepol N."/>
            <person name="Liber J."/>
            <person name="Desiro A."/>
            <person name="Na H."/>
            <person name="Kennedy M."/>
            <person name="Barry K."/>
            <person name="Grigoriev I.V."/>
            <person name="Miller A.N."/>
            <person name="O'Donnell K."/>
            <person name="Stajich J.E."/>
            <person name="Bonito G."/>
        </authorList>
    </citation>
    <scope>NUCLEOTIDE SEQUENCE</scope>
    <source>
        <strain evidence="2">NRRL 2769</strain>
    </source>
</reference>
<protein>
    <submittedName>
        <fullName evidence="2">Uncharacterized protein</fullName>
    </submittedName>
</protein>
<evidence type="ECO:0000256" key="1">
    <source>
        <dbReference type="SAM" id="MobiDB-lite"/>
    </source>
</evidence>
<proteinExistence type="predicted"/>
<name>A0A9P6SYG8_9FUNG</name>
<gene>
    <name evidence="2" type="ORF">BGZ80_000423</name>
</gene>
<comment type="caution">
    <text evidence="2">The sequence shown here is derived from an EMBL/GenBank/DDBJ whole genome shotgun (WGS) entry which is preliminary data.</text>
</comment>
<dbReference type="AlphaFoldDB" id="A0A9P6SYG8"/>
<dbReference type="OrthoDB" id="2360712at2759"/>
<keyword evidence="3" id="KW-1185">Reference proteome</keyword>
<dbReference type="Proteomes" id="UP000703661">
    <property type="component" value="Unassembled WGS sequence"/>
</dbReference>
<accession>A0A9P6SYG8</accession>
<evidence type="ECO:0000313" key="3">
    <source>
        <dbReference type="Proteomes" id="UP000703661"/>
    </source>
</evidence>